<feature type="region of interest" description="Disordered" evidence="1">
    <location>
        <begin position="83"/>
        <end position="158"/>
    </location>
</feature>
<feature type="compositionally biased region" description="Low complexity" evidence="1">
    <location>
        <begin position="115"/>
        <end position="126"/>
    </location>
</feature>
<dbReference type="InterPro" id="IPR007284">
    <property type="entry name" value="Ground-like_dom"/>
</dbReference>
<evidence type="ECO:0000256" key="1">
    <source>
        <dbReference type="SAM" id="MobiDB-lite"/>
    </source>
</evidence>
<name>A0A914HFS9_GLORO</name>
<evidence type="ECO:0000313" key="4">
    <source>
        <dbReference type="Proteomes" id="UP000887572"/>
    </source>
</evidence>
<reference evidence="5" key="1">
    <citation type="submission" date="2022-11" db="UniProtKB">
        <authorList>
            <consortium name="WormBaseParasite"/>
        </authorList>
    </citation>
    <scope>IDENTIFICATION</scope>
</reference>
<organism evidence="4 5">
    <name type="scientific">Globodera rostochiensis</name>
    <name type="common">Golden nematode worm</name>
    <name type="synonym">Heterodera rostochiensis</name>
    <dbReference type="NCBI Taxonomy" id="31243"/>
    <lineage>
        <taxon>Eukaryota</taxon>
        <taxon>Metazoa</taxon>
        <taxon>Ecdysozoa</taxon>
        <taxon>Nematoda</taxon>
        <taxon>Chromadorea</taxon>
        <taxon>Rhabditida</taxon>
        <taxon>Tylenchina</taxon>
        <taxon>Tylenchomorpha</taxon>
        <taxon>Tylenchoidea</taxon>
        <taxon>Heteroderidae</taxon>
        <taxon>Heteroderinae</taxon>
        <taxon>Globodera</taxon>
    </lineage>
</organism>
<protein>
    <submittedName>
        <fullName evidence="5">Ground-like domain-containing protein</fullName>
    </submittedName>
</protein>
<keyword evidence="2" id="KW-0732">Signal</keyword>
<feature type="domain" description="Ground-like" evidence="3">
    <location>
        <begin position="198"/>
        <end position="266"/>
    </location>
</feature>
<keyword evidence="4" id="KW-1185">Reference proteome</keyword>
<accession>A0A914HFS9</accession>
<feature type="signal peptide" evidence="2">
    <location>
        <begin position="1"/>
        <end position="24"/>
    </location>
</feature>
<evidence type="ECO:0000313" key="5">
    <source>
        <dbReference type="WBParaSite" id="Gr19_v10_g1622.t1"/>
    </source>
</evidence>
<feature type="chain" id="PRO_5036835385" evidence="2">
    <location>
        <begin position="25"/>
        <end position="270"/>
    </location>
</feature>
<feature type="region of interest" description="Disordered" evidence="1">
    <location>
        <begin position="34"/>
        <end position="61"/>
    </location>
</feature>
<sequence length="270" mass="28721">MVVSPKCLLLPQLLLLLFSPNFLALVKRQSIPSESEDGAVGDELPVGFGGTDPPPNSLNEPITAIGLEQAEDGGGKSVADIAYDAVEEQPPTLASASSAMPEGTGMPPSVKPPLSESATSTAQTTEAPEENTDSSEAVTTEPPTITPGTRRTVAPKKEIAVKERKGHKTGTEFRVMATTAETTPEGMTSAPSATQQRNCNSERMRKLIIENIHAKPSIAKRQIQSKVAAEINGKIDVICAKHAFSYIVNSELFCEAERYGVICLCFKQQG</sequence>
<dbReference type="AlphaFoldDB" id="A0A914HFS9"/>
<dbReference type="Proteomes" id="UP000887572">
    <property type="component" value="Unplaced"/>
</dbReference>
<proteinExistence type="predicted"/>
<evidence type="ECO:0000259" key="3">
    <source>
        <dbReference type="Pfam" id="PF04155"/>
    </source>
</evidence>
<dbReference type="Pfam" id="PF04155">
    <property type="entry name" value="Ground-like"/>
    <property type="match status" value="1"/>
</dbReference>
<evidence type="ECO:0000256" key="2">
    <source>
        <dbReference type="SAM" id="SignalP"/>
    </source>
</evidence>
<dbReference type="WBParaSite" id="Gr19_v10_g1622.t1">
    <property type="protein sequence ID" value="Gr19_v10_g1622.t1"/>
    <property type="gene ID" value="Gr19_v10_g1622"/>
</dbReference>
<feature type="compositionally biased region" description="Polar residues" evidence="1">
    <location>
        <begin position="134"/>
        <end position="149"/>
    </location>
</feature>